<organism evidence="1 2">
    <name type="scientific">Psilocybe cyanescens</name>
    <dbReference type="NCBI Taxonomy" id="93625"/>
    <lineage>
        <taxon>Eukaryota</taxon>
        <taxon>Fungi</taxon>
        <taxon>Dikarya</taxon>
        <taxon>Basidiomycota</taxon>
        <taxon>Agaricomycotina</taxon>
        <taxon>Agaricomycetes</taxon>
        <taxon>Agaricomycetidae</taxon>
        <taxon>Agaricales</taxon>
        <taxon>Agaricineae</taxon>
        <taxon>Strophariaceae</taxon>
        <taxon>Psilocybe</taxon>
    </lineage>
</organism>
<dbReference type="InParanoid" id="A0A409W028"/>
<dbReference type="AlphaFoldDB" id="A0A409W028"/>
<proteinExistence type="predicted"/>
<gene>
    <name evidence="1" type="ORF">CVT25_001807</name>
</gene>
<protein>
    <submittedName>
        <fullName evidence="1">Uncharacterized protein</fullName>
    </submittedName>
</protein>
<keyword evidence="2" id="KW-1185">Reference proteome</keyword>
<dbReference type="Proteomes" id="UP000283269">
    <property type="component" value="Unassembled WGS sequence"/>
</dbReference>
<evidence type="ECO:0000313" key="1">
    <source>
        <dbReference type="EMBL" id="PPQ71867.1"/>
    </source>
</evidence>
<evidence type="ECO:0000313" key="2">
    <source>
        <dbReference type="Proteomes" id="UP000283269"/>
    </source>
</evidence>
<sequence length="65" mass="7379">MEGVESVQSPRPRSCSHSRILSQAAVCLQMIQMPPAMTKNADPMIGTLQKEGETRSWRSWRMQMT</sequence>
<comment type="caution">
    <text evidence="1">The sequence shown here is derived from an EMBL/GenBank/DDBJ whole genome shotgun (WGS) entry which is preliminary data.</text>
</comment>
<dbReference type="EMBL" id="NHYD01003845">
    <property type="protein sequence ID" value="PPQ71867.1"/>
    <property type="molecule type" value="Genomic_DNA"/>
</dbReference>
<reference evidence="1 2" key="1">
    <citation type="journal article" date="2018" name="Evol. Lett.">
        <title>Horizontal gene cluster transfer increased hallucinogenic mushroom diversity.</title>
        <authorList>
            <person name="Reynolds H.T."/>
            <person name="Vijayakumar V."/>
            <person name="Gluck-Thaler E."/>
            <person name="Korotkin H.B."/>
            <person name="Matheny P.B."/>
            <person name="Slot J.C."/>
        </authorList>
    </citation>
    <scope>NUCLEOTIDE SEQUENCE [LARGE SCALE GENOMIC DNA]</scope>
    <source>
        <strain evidence="1 2">2631</strain>
    </source>
</reference>
<name>A0A409W028_PSICY</name>
<accession>A0A409W028</accession>